<sequence length="574" mass="63407">MKEDWYEPISTSTSYTLDVVKTTILDEHTTYHSNIQDEDGSQTRKATVNGDVQGTLSSTAAPVHTDHFPPTPSLANLVYPTLSRYDSSAFNHSELKSLFPSESTHSYPLVNWHRIKGIVSNMKSILSKLYVDDDDDTDVPLSFFDKMFTFGDYFSLAIDMYSSLDPSLKDYLNFIYSKVKEEVRKSHPLLSQAIAKLPDYDEVWGKVMPWVLVQTGHILHYQALTFINELDFVEELLASSGFLPEEVRFIFELLDLPSPPGGQMQEEARKSRQIQDRQDRYHLDTGVRRDGGYGHSGGYGDYGGYSHSGVHGHLGGAGYGGIGSASGSGYGGYGGHSAGGYGGYMQKVRHDPFVILAGLAFLTLCSYATFLFLSSKSSKRSTSEYHLTLDLSDIPDIHDQMDKLRDTYSSSQESEGDSVDDLPETLNSLWRWFSGTTKTGGGMGCVQRFLCQYFSLPASQDSALHPHHPLLSNTQYFRHLVVLTFAHILGVSDASRAADQAAISNSCDIDMVPHCPVDSLVHIGSNNKQSSSSSSSSSSRSSSNDEGSDVLFPIEAVNAIRDQKIYRKNIILGM</sequence>
<dbReference type="EMBL" id="JAWQEG010004536">
    <property type="protein sequence ID" value="KAK3861194.1"/>
    <property type="molecule type" value="Genomic_DNA"/>
</dbReference>
<reference evidence="3" key="1">
    <citation type="submission" date="2023-10" db="EMBL/GenBank/DDBJ databases">
        <title>Genome assemblies of two species of porcelain crab, Petrolisthes cinctipes and Petrolisthes manimaculis (Anomura: Porcellanidae).</title>
        <authorList>
            <person name="Angst P."/>
        </authorList>
    </citation>
    <scope>NUCLEOTIDE SEQUENCE</scope>
    <source>
        <strain evidence="3">PB745_01</strain>
        <tissue evidence="3">Gill</tissue>
    </source>
</reference>
<dbReference type="Proteomes" id="UP001286313">
    <property type="component" value="Unassembled WGS sequence"/>
</dbReference>
<feature type="compositionally biased region" description="Basic and acidic residues" evidence="1">
    <location>
        <begin position="266"/>
        <end position="289"/>
    </location>
</feature>
<feature type="region of interest" description="Disordered" evidence="1">
    <location>
        <begin position="526"/>
        <end position="547"/>
    </location>
</feature>
<proteinExistence type="predicted"/>
<keyword evidence="2" id="KW-0812">Transmembrane</keyword>
<comment type="caution">
    <text evidence="3">The sequence shown here is derived from an EMBL/GenBank/DDBJ whole genome shotgun (WGS) entry which is preliminary data.</text>
</comment>
<evidence type="ECO:0000313" key="4">
    <source>
        <dbReference type="Proteomes" id="UP001286313"/>
    </source>
</evidence>
<accession>A0AAE1ETB2</accession>
<gene>
    <name evidence="3" type="ORF">Pcinc_032808</name>
</gene>
<keyword evidence="4" id="KW-1185">Reference proteome</keyword>
<feature type="compositionally biased region" description="Low complexity" evidence="1">
    <location>
        <begin position="530"/>
        <end position="542"/>
    </location>
</feature>
<keyword evidence="2" id="KW-1133">Transmembrane helix</keyword>
<feature type="transmembrane region" description="Helical" evidence="2">
    <location>
        <begin position="353"/>
        <end position="373"/>
    </location>
</feature>
<organism evidence="3 4">
    <name type="scientific">Petrolisthes cinctipes</name>
    <name type="common">Flat porcelain crab</name>
    <dbReference type="NCBI Taxonomy" id="88211"/>
    <lineage>
        <taxon>Eukaryota</taxon>
        <taxon>Metazoa</taxon>
        <taxon>Ecdysozoa</taxon>
        <taxon>Arthropoda</taxon>
        <taxon>Crustacea</taxon>
        <taxon>Multicrustacea</taxon>
        <taxon>Malacostraca</taxon>
        <taxon>Eumalacostraca</taxon>
        <taxon>Eucarida</taxon>
        <taxon>Decapoda</taxon>
        <taxon>Pleocyemata</taxon>
        <taxon>Anomura</taxon>
        <taxon>Galatheoidea</taxon>
        <taxon>Porcellanidae</taxon>
        <taxon>Petrolisthes</taxon>
    </lineage>
</organism>
<evidence type="ECO:0000256" key="2">
    <source>
        <dbReference type="SAM" id="Phobius"/>
    </source>
</evidence>
<keyword evidence="2" id="KW-0472">Membrane</keyword>
<evidence type="ECO:0000256" key="1">
    <source>
        <dbReference type="SAM" id="MobiDB-lite"/>
    </source>
</evidence>
<feature type="region of interest" description="Disordered" evidence="1">
    <location>
        <begin position="260"/>
        <end position="289"/>
    </location>
</feature>
<name>A0AAE1ETB2_PETCI</name>
<protein>
    <submittedName>
        <fullName evidence="3">Uncharacterized protein</fullName>
    </submittedName>
</protein>
<dbReference type="AlphaFoldDB" id="A0AAE1ETB2"/>
<evidence type="ECO:0000313" key="3">
    <source>
        <dbReference type="EMBL" id="KAK3861194.1"/>
    </source>
</evidence>